<accession>A0A0U2VHA2</accession>
<evidence type="ECO:0000256" key="2">
    <source>
        <dbReference type="SAM" id="SignalP"/>
    </source>
</evidence>
<organism evidence="3">
    <name type="scientific">Pseudoalteromonas translucida KMM 520</name>
    <dbReference type="NCBI Taxonomy" id="1315283"/>
    <lineage>
        <taxon>Bacteria</taxon>
        <taxon>Pseudomonadati</taxon>
        <taxon>Pseudomonadota</taxon>
        <taxon>Gammaproteobacteria</taxon>
        <taxon>Alteromonadales</taxon>
        <taxon>Pseudoalteromonadaceae</taxon>
        <taxon>Pseudoalteromonas</taxon>
    </lineage>
</organism>
<gene>
    <name evidence="3" type="ORF">PTRA_a1676</name>
</gene>
<protein>
    <submittedName>
        <fullName evidence="3">Uncharacterized protein</fullName>
    </submittedName>
</protein>
<dbReference type="RefSeq" id="WP_058373256.1">
    <property type="nucleotide sequence ID" value="NZ_CP011034.1"/>
</dbReference>
<proteinExistence type="predicted"/>
<reference evidence="3" key="1">
    <citation type="submission" date="2015-03" db="EMBL/GenBank/DDBJ databases">
        <authorList>
            <person name="Murphy D."/>
        </authorList>
    </citation>
    <scope>NUCLEOTIDE SEQUENCE [LARGE SCALE GENOMIC DNA]</scope>
    <source>
        <strain evidence="3">KMM 520</strain>
    </source>
</reference>
<dbReference type="Gene3D" id="1.25.40.10">
    <property type="entry name" value="Tetratricopeptide repeat domain"/>
    <property type="match status" value="1"/>
</dbReference>
<dbReference type="OrthoDB" id="9769023at2"/>
<dbReference type="SMART" id="SM00028">
    <property type="entry name" value="TPR"/>
    <property type="match status" value="1"/>
</dbReference>
<dbReference type="SUPFAM" id="SSF48452">
    <property type="entry name" value="TPR-like"/>
    <property type="match status" value="1"/>
</dbReference>
<evidence type="ECO:0000256" key="1">
    <source>
        <dbReference type="PROSITE-ProRule" id="PRU00339"/>
    </source>
</evidence>
<dbReference type="KEGG" id="ptn:PTRA_a1676"/>
<dbReference type="PROSITE" id="PS50005">
    <property type="entry name" value="TPR"/>
    <property type="match status" value="1"/>
</dbReference>
<dbReference type="PATRIC" id="fig|1315283.4.peg.1445"/>
<dbReference type="InterPro" id="IPR011990">
    <property type="entry name" value="TPR-like_helical_dom_sf"/>
</dbReference>
<feature type="repeat" description="TPR" evidence="1">
    <location>
        <begin position="199"/>
        <end position="232"/>
    </location>
</feature>
<sequence length="454" mass="50977">MRRSLIFSFCFILSGCSTIGFSDLFNDYATQVTPVRQAIESNNIAQAQSLIAKNSSMHSSYLLNQLEQARLADLANMQADAQSQFENVYQQVQNKREAAKVQLSSGLEQSNALFTNDSAITYIPAPYEMSMLHSYKALNYVYKNDVEGALVEVRRANKVQVDALIQNQAALDSATKEAQQHYPSMSKVTRDVKNGFQNAYTFYLSALLYQSSKQYDDAYIDYKKALEIQPNNIYLQRDVLRLAKKQGFDQDLSDFKKRFGEAANIPSEQGEVVILFEQGLVPKQHEFKLRLPIFTSGGNARFYSLAMPVYKDNAYVRSINNISINAQNLVLSPLVHIESLAAKTLEDQIPAKIARQILRLVAKEKVRAELARSTGDVGNIIANIYNLASEQADTRSWLTLPNQISVARSSLNSGAHSLTIGTQAPINFTVSKQRLTLIYLTSINNYFNYHVVQL</sequence>
<dbReference type="AlphaFoldDB" id="A0A0U2VHA2"/>
<evidence type="ECO:0000313" key="3">
    <source>
        <dbReference type="EMBL" id="ALS32853.1"/>
    </source>
</evidence>
<dbReference type="PROSITE" id="PS51257">
    <property type="entry name" value="PROKAR_LIPOPROTEIN"/>
    <property type="match status" value="1"/>
</dbReference>
<dbReference type="EMBL" id="CP011034">
    <property type="protein sequence ID" value="ALS32853.1"/>
    <property type="molecule type" value="Genomic_DNA"/>
</dbReference>
<dbReference type="InterPro" id="IPR019734">
    <property type="entry name" value="TPR_rpt"/>
</dbReference>
<keyword evidence="1" id="KW-0802">TPR repeat</keyword>
<name>A0A0U2VHA2_9GAMM</name>
<keyword evidence="2" id="KW-0732">Signal</keyword>
<feature type="chain" id="PRO_5006833006" evidence="2">
    <location>
        <begin position="23"/>
        <end position="454"/>
    </location>
</feature>
<dbReference type="Proteomes" id="UP000065261">
    <property type="component" value="Chromosome I"/>
</dbReference>
<feature type="signal peptide" evidence="2">
    <location>
        <begin position="1"/>
        <end position="22"/>
    </location>
</feature>